<comment type="caution">
    <text evidence="2">The sequence shown here is derived from an EMBL/GenBank/DDBJ whole genome shotgun (WGS) entry which is preliminary data.</text>
</comment>
<dbReference type="Proteomes" id="UP000299102">
    <property type="component" value="Unassembled WGS sequence"/>
</dbReference>
<evidence type="ECO:0000313" key="3">
    <source>
        <dbReference type="Proteomes" id="UP000299102"/>
    </source>
</evidence>
<sequence>MASATAEIEAATVTFDEKEYEKGLKELESVKNDRELDEKLNSMSKVGFSLAAWMKYIFNRDTAVKEFNPVWLSVQNYRTRDASRSYGQTAAPGTIQGLVRGARDSPGGSHSG</sequence>
<reference evidence="2 3" key="1">
    <citation type="journal article" date="2019" name="Commun. Biol.">
        <title>The bagworm genome reveals a unique fibroin gene that provides high tensile strength.</title>
        <authorList>
            <person name="Kono N."/>
            <person name="Nakamura H."/>
            <person name="Ohtoshi R."/>
            <person name="Tomita M."/>
            <person name="Numata K."/>
            <person name="Arakawa K."/>
        </authorList>
    </citation>
    <scope>NUCLEOTIDE SEQUENCE [LARGE SCALE GENOMIC DNA]</scope>
</reference>
<proteinExistence type="predicted"/>
<organism evidence="2 3">
    <name type="scientific">Eumeta variegata</name>
    <name type="common">Bagworm moth</name>
    <name type="synonym">Eumeta japonica</name>
    <dbReference type="NCBI Taxonomy" id="151549"/>
    <lineage>
        <taxon>Eukaryota</taxon>
        <taxon>Metazoa</taxon>
        <taxon>Ecdysozoa</taxon>
        <taxon>Arthropoda</taxon>
        <taxon>Hexapoda</taxon>
        <taxon>Insecta</taxon>
        <taxon>Pterygota</taxon>
        <taxon>Neoptera</taxon>
        <taxon>Endopterygota</taxon>
        <taxon>Lepidoptera</taxon>
        <taxon>Glossata</taxon>
        <taxon>Ditrysia</taxon>
        <taxon>Tineoidea</taxon>
        <taxon>Psychidae</taxon>
        <taxon>Oiketicinae</taxon>
        <taxon>Eumeta</taxon>
    </lineage>
</organism>
<gene>
    <name evidence="2" type="ORF">EVAR_96552_1</name>
</gene>
<evidence type="ECO:0000256" key="1">
    <source>
        <dbReference type="SAM" id="MobiDB-lite"/>
    </source>
</evidence>
<dbReference type="OrthoDB" id="7411208at2759"/>
<dbReference type="EMBL" id="BGZK01000540">
    <property type="protein sequence ID" value="GBP49244.1"/>
    <property type="molecule type" value="Genomic_DNA"/>
</dbReference>
<name>A0A4C1WGG8_EUMVA</name>
<evidence type="ECO:0000313" key="2">
    <source>
        <dbReference type="EMBL" id="GBP49244.1"/>
    </source>
</evidence>
<protein>
    <submittedName>
        <fullName evidence="2">Uncharacterized protein</fullName>
    </submittedName>
</protein>
<feature type="region of interest" description="Disordered" evidence="1">
    <location>
        <begin position="82"/>
        <end position="112"/>
    </location>
</feature>
<dbReference type="AlphaFoldDB" id="A0A4C1WGG8"/>
<accession>A0A4C1WGG8</accession>
<keyword evidence="3" id="KW-1185">Reference proteome</keyword>